<comment type="cofactor">
    <cofactor evidence="6">
        <name>Zn(2+)</name>
        <dbReference type="ChEBI" id="CHEBI:29105"/>
    </cofactor>
    <text evidence="6">Binds 1 zinc ion per subunit.</text>
</comment>
<dbReference type="PROSITE" id="PS51257">
    <property type="entry name" value="PROKAR_LIPOPROTEIN"/>
    <property type="match status" value="1"/>
</dbReference>
<evidence type="ECO:0000256" key="7">
    <source>
        <dbReference type="SAM" id="SignalP"/>
    </source>
</evidence>
<dbReference type="InterPro" id="IPR001915">
    <property type="entry name" value="Peptidase_M48"/>
</dbReference>
<name>A0A8F6TUN8_9RHOB</name>
<evidence type="ECO:0000259" key="8">
    <source>
        <dbReference type="Pfam" id="PF01435"/>
    </source>
</evidence>
<feature type="domain" description="Peptidase M48" evidence="8">
    <location>
        <begin position="67"/>
        <end position="225"/>
    </location>
</feature>
<keyword evidence="7" id="KW-0732">Signal</keyword>
<dbReference type="InterPro" id="IPR051156">
    <property type="entry name" value="Mito/Outer_Membr_Metalloprot"/>
</dbReference>
<evidence type="ECO:0000256" key="3">
    <source>
        <dbReference type="ARBA" id="ARBA00022801"/>
    </source>
</evidence>
<dbReference type="CDD" id="cd07324">
    <property type="entry name" value="M48C_Oma1-like"/>
    <property type="match status" value="1"/>
</dbReference>
<evidence type="ECO:0000313" key="9">
    <source>
        <dbReference type="EMBL" id="QXT39296.1"/>
    </source>
</evidence>
<comment type="similarity">
    <text evidence="6">Belongs to the peptidase M48 family.</text>
</comment>
<evidence type="ECO:0000256" key="2">
    <source>
        <dbReference type="ARBA" id="ARBA00022723"/>
    </source>
</evidence>
<organism evidence="9 10">
    <name type="scientific">Gymnodinialimonas ceratoperidinii</name>
    <dbReference type="NCBI Taxonomy" id="2856823"/>
    <lineage>
        <taxon>Bacteria</taxon>
        <taxon>Pseudomonadati</taxon>
        <taxon>Pseudomonadota</taxon>
        <taxon>Alphaproteobacteria</taxon>
        <taxon>Rhodobacterales</taxon>
        <taxon>Paracoccaceae</taxon>
        <taxon>Gymnodinialimonas</taxon>
    </lineage>
</organism>
<reference evidence="9 10" key="1">
    <citation type="submission" date="2021-07" db="EMBL/GenBank/DDBJ databases">
        <title>A novel Jannaschia species isolated from marine dinoflagellate Ceratoperidinium margalefii.</title>
        <authorList>
            <person name="Jiang Y."/>
            <person name="Li Z."/>
        </authorList>
    </citation>
    <scope>NUCLEOTIDE SEQUENCE [LARGE SCALE GENOMIC DNA]</scope>
    <source>
        <strain evidence="9 10">J12C1-MA-4</strain>
    </source>
</reference>
<dbReference type="PANTHER" id="PTHR22726">
    <property type="entry name" value="METALLOENDOPEPTIDASE OMA1"/>
    <property type="match status" value="1"/>
</dbReference>
<evidence type="ECO:0000313" key="10">
    <source>
        <dbReference type="Proteomes" id="UP000825009"/>
    </source>
</evidence>
<keyword evidence="1 6" id="KW-0645">Protease</keyword>
<dbReference type="Proteomes" id="UP000825009">
    <property type="component" value="Chromosome"/>
</dbReference>
<keyword evidence="3 6" id="KW-0378">Hydrolase</keyword>
<protein>
    <submittedName>
        <fullName evidence="9">M48 family metallopeptidase</fullName>
    </submittedName>
</protein>
<dbReference type="Pfam" id="PF01435">
    <property type="entry name" value="Peptidase_M48"/>
    <property type="match status" value="1"/>
</dbReference>
<evidence type="ECO:0000256" key="4">
    <source>
        <dbReference type="ARBA" id="ARBA00022833"/>
    </source>
</evidence>
<evidence type="ECO:0000256" key="1">
    <source>
        <dbReference type="ARBA" id="ARBA00022670"/>
    </source>
</evidence>
<keyword evidence="10" id="KW-1185">Reference proteome</keyword>
<dbReference type="GO" id="GO:0016020">
    <property type="term" value="C:membrane"/>
    <property type="evidence" value="ECO:0007669"/>
    <property type="project" value="TreeGrafter"/>
</dbReference>
<gene>
    <name evidence="9" type="ORF">KYE46_15425</name>
</gene>
<proteinExistence type="inferred from homology"/>
<keyword evidence="4 6" id="KW-0862">Zinc</keyword>
<dbReference type="RefSeq" id="WP_219001780.1">
    <property type="nucleotide sequence ID" value="NZ_CP079194.1"/>
</dbReference>
<sequence length="231" mass="24380">MRVLIPLLSALALSACVSVPPPAATTPATGPGRAEVSVTRAVQVTQRMEPVAEQMCRTQSSLLNCDFEFLVNRDPRSGVNAFQTVDRSNGQPIIILTVGMIRSVRNDDELAFVLGHEIAHHIAEHIGQQEAAARLSAEAYGLSAQARGGSRAEIIAAAQQGAMVGTAQFSQRAELEADSLGTVITCRAGFDPVLGARFFSQLPDPGARVFGTHPPNAARIQAVRTAAARAC</sequence>
<dbReference type="KEGG" id="gce:KYE46_15425"/>
<keyword evidence="2" id="KW-0479">Metal-binding</keyword>
<feature type="signal peptide" evidence="7">
    <location>
        <begin position="1"/>
        <end position="23"/>
    </location>
</feature>
<evidence type="ECO:0000256" key="6">
    <source>
        <dbReference type="RuleBase" id="RU003983"/>
    </source>
</evidence>
<keyword evidence="5 6" id="KW-0482">Metalloprotease</keyword>
<dbReference type="GO" id="GO:0004222">
    <property type="term" value="F:metalloendopeptidase activity"/>
    <property type="evidence" value="ECO:0007669"/>
    <property type="project" value="InterPro"/>
</dbReference>
<accession>A0A8F6TUN8</accession>
<dbReference type="EMBL" id="CP079194">
    <property type="protein sequence ID" value="QXT39296.1"/>
    <property type="molecule type" value="Genomic_DNA"/>
</dbReference>
<dbReference type="AlphaFoldDB" id="A0A8F6TUN8"/>
<dbReference type="PANTHER" id="PTHR22726:SF1">
    <property type="entry name" value="METALLOENDOPEPTIDASE OMA1, MITOCHONDRIAL"/>
    <property type="match status" value="1"/>
</dbReference>
<feature type="chain" id="PRO_5034618191" evidence="7">
    <location>
        <begin position="24"/>
        <end position="231"/>
    </location>
</feature>
<evidence type="ECO:0000256" key="5">
    <source>
        <dbReference type="ARBA" id="ARBA00023049"/>
    </source>
</evidence>
<dbReference type="GO" id="GO:0046872">
    <property type="term" value="F:metal ion binding"/>
    <property type="evidence" value="ECO:0007669"/>
    <property type="project" value="UniProtKB-KW"/>
</dbReference>
<dbReference type="GO" id="GO:0051603">
    <property type="term" value="P:proteolysis involved in protein catabolic process"/>
    <property type="evidence" value="ECO:0007669"/>
    <property type="project" value="TreeGrafter"/>
</dbReference>